<accession>A0A1J8Q9Z9</accession>
<protein>
    <submittedName>
        <fullName evidence="1">Uncharacterized protein</fullName>
    </submittedName>
</protein>
<reference evidence="1 2" key="1">
    <citation type="submission" date="2016-03" db="EMBL/GenBank/DDBJ databases">
        <title>Comparative genomics of the ectomycorrhizal sister species Rhizopogon vinicolor and Rhizopogon vesiculosus (Basidiomycota: Boletales) reveals a divergence of the mating type B locus.</title>
        <authorList>
            <person name="Mujic A.B."/>
            <person name="Kuo A."/>
            <person name="Tritt A."/>
            <person name="Lipzen A."/>
            <person name="Chen C."/>
            <person name="Johnson J."/>
            <person name="Sharma A."/>
            <person name="Barry K."/>
            <person name="Grigoriev I.V."/>
            <person name="Spatafora J.W."/>
        </authorList>
    </citation>
    <scope>NUCLEOTIDE SEQUENCE [LARGE SCALE GENOMIC DNA]</scope>
    <source>
        <strain evidence="1 2">AM-OR11-056</strain>
    </source>
</reference>
<dbReference type="AlphaFoldDB" id="A0A1J8Q9Z9"/>
<proteinExistence type="predicted"/>
<organism evidence="1 2">
    <name type="scientific">Rhizopogon vesiculosus</name>
    <dbReference type="NCBI Taxonomy" id="180088"/>
    <lineage>
        <taxon>Eukaryota</taxon>
        <taxon>Fungi</taxon>
        <taxon>Dikarya</taxon>
        <taxon>Basidiomycota</taxon>
        <taxon>Agaricomycotina</taxon>
        <taxon>Agaricomycetes</taxon>
        <taxon>Agaricomycetidae</taxon>
        <taxon>Boletales</taxon>
        <taxon>Suillineae</taxon>
        <taxon>Rhizopogonaceae</taxon>
        <taxon>Rhizopogon</taxon>
    </lineage>
</organism>
<evidence type="ECO:0000313" key="2">
    <source>
        <dbReference type="Proteomes" id="UP000183567"/>
    </source>
</evidence>
<sequence>MRWELPVTQRETITCHDDFGHANTHGLEQRYVSPTTGTCRKLVVQAVKPNESPKAPHRSSEVSIKSHPDHAIKRAIWLLETPLWGWGILWWLVKWLFFTLKLFWSVLVIPVQILLLVHLQVDISDDSEDDTEAHYTGYYKRYLRKFQGQLWAARSNKEYSSRVAPEGETIPTHTFYPRVLVILDREKNAWEHCEDRETIIRTSLKPNFAELDTSDSETGPDVDQDDWEELNDEQLFIAMSEMDNKLQDPDWDPVTRPKTYVNTFTSQAERTVRRHKKHLHNQSQLTRFFNKSSTTITTPGPGRLRVGAAIANNIIPATIRMETVSKFIDDPTYPFSIHPMQSGIIR</sequence>
<keyword evidence="2" id="KW-1185">Reference proteome</keyword>
<dbReference type="EMBL" id="LVVM01005611">
    <property type="protein sequence ID" value="OJA10096.1"/>
    <property type="molecule type" value="Genomic_DNA"/>
</dbReference>
<dbReference type="OrthoDB" id="2685041at2759"/>
<gene>
    <name evidence="1" type="ORF">AZE42_07529</name>
</gene>
<comment type="caution">
    <text evidence="1">The sequence shown here is derived from an EMBL/GenBank/DDBJ whole genome shotgun (WGS) entry which is preliminary data.</text>
</comment>
<evidence type="ECO:0000313" key="1">
    <source>
        <dbReference type="EMBL" id="OJA10096.1"/>
    </source>
</evidence>
<name>A0A1J8Q9Z9_9AGAM</name>
<dbReference type="STRING" id="180088.A0A1J8Q9Z9"/>
<dbReference type="Proteomes" id="UP000183567">
    <property type="component" value="Unassembled WGS sequence"/>
</dbReference>